<accession>A0A2P5FBP0</accession>
<evidence type="ECO:0000256" key="1">
    <source>
        <dbReference type="SAM" id="MobiDB-lite"/>
    </source>
</evidence>
<feature type="non-terminal residue" evidence="2">
    <location>
        <position position="1"/>
    </location>
</feature>
<dbReference type="EMBL" id="JXTC01000046">
    <property type="protein sequence ID" value="PON95213.1"/>
    <property type="molecule type" value="Genomic_DNA"/>
</dbReference>
<proteinExistence type="predicted"/>
<feature type="compositionally biased region" description="Polar residues" evidence="1">
    <location>
        <begin position="57"/>
        <end position="70"/>
    </location>
</feature>
<dbReference type="Proteomes" id="UP000237000">
    <property type="component" value="Unassembled WGS sequence"/>
</dbReference>
<evidence type="ECO:0000313" key="2">
    <source>
        <dbReference type="EMBL" id="PON95213.1"/>
    </source>
</evidence>
<sequence length="164" mass="17966">AKLFTQKIPSQPCLRCHQPLNLAARKSTFKNHLSSAVNSATRQDHRKQPFFDLSVAPRSTSSIPDNQPLISKSPLPAQPGSAITKHYRRRPSHPQPRESNRSTDSLASSACNRTCTSRCPSHASRPNLAKLHLRPPTATTQDAELPLSLEPAQAITLNSATSVY</sequence>
<reference evidence="3" key="1">
    <citation type="submission" date="2016-06" db="EMBL/GenBank/DDBJ databases">
        <title>Parallel loss of symbiosis genes in relatives of nitrogen-fixing non-legume Parasponia.</title>
        <authorList>
            <person name="Van Velzen R."/>
            <person name="Holmer R."/>
            <person name="Bu F."/>
            <person name="Rutten L."/>
            <person name="Van Zeijl A."/>
            <person name="Liu W."/>
            <person name="Santuari L."/>
            <person name="Cao Q."/>
            <person name="Sharma T."/>
            <person name="Shen D."/>
            <person name="Roswanjaya Y."/>
            <person name="Wardhani T."/>
            <person name="Kalhor M.S."/>
            <person name="Jansen J."/>
            <person name="Van den Hoogen J."/>
            <person name="Gungor B."/>
            <person name="Hartog M."/>
            <person name="Hontelez J."/>
            <person name="Verver J."/>
            <person name="Yang W.-C."/>
            <person name="Schijlen E."/>
            <person name="Repin R."/>
            <person name="Schilthuizen M."/>
            <person name="Schranz E."/>
            <person name="Heidstra R."/>
            <person name="Miyata K."/>
            <person name="Fedorova E."/>
            <person name="Kohlen W."/>
            <person name="Bisseling T."/>
            <person name="Smit S."/>
            <person name="Geurts R."/>
        </authorList>
    </citation>
    <scope>NUCLEOTIDE SEQUENCE [LARGE SCALE GENOMIC DNA]</scope>
    <source>
        <strain evidence="3">cv. RG33-2</strain>
    </source>
</reference>
<feature type="region of interest" description="Disordered" evidence="1">
    <location>
        <begin position="56"/>
        <end position="111"/>
    </location>
</feature>
<keyword evidence="3" id="KW-1185">Reference proteome</keyword>
<organism evidence="2 3">
    <name type="scientific">Trema orientale</name>
    <name type="common">Charcoal tree</name>
    <name type="synonym">Celtis orientalis</name>
    <dbReference type="NCBI Taxonomy" id="63057"/>
    <lineage>
        <taxon>Eukaryota</taxon>
        <taxon>Viridiplantae</taxon>
        <taxon>Streptophyta</taxon>
        <taxon>Embryophyta</taxon>
        <taxon>Tracheophyta</taxon>
        <taxon>Spermatophyta</taxon>
        <taxon>Magnoliopsida</taxon>
        <taxon>eudicotyledons</taxon>
        <taxon>Gunneridae</taxon>
        <taxon>Pentapetalae</taxon>
        <taxon>rosids</taxon>
        <taxon>fabids</taxon>
        <taxon>Rosales</taxon>
        <taxon>Cannabaceae</taxon>
        <taxon>Trema</taxon>
    </lineage>
</organism>
<dbReference type="AlphaFoldDB" id="A0A2P5FBP0"/>
<protein>
    <submittedName>
        <fullName evidence="2">Uncharacterized protein</fullName>
    </submittedName>
</protein>
<name>A0A2P5FBP0_TREOI</name>
<evidence type="ECO:0000313" key="3">
    <source>
        <dbReference type="Proteomes" id="UP000237000"/>
    </source>
</evidence>
<feature type="compositionally biased region" description="Polar residues" evidence="1">
    <location>
        <begin position="102"/>
        <end position="111"/>
    </location>
</feature>
<dbReference type="InParanoid" id="A0A2P5FBP0"/>
<comment type="caution">
    <text evidence="2">The sequence shown here is derived from an EMBL/GenBank/DDBJ whole genome shotgun (WGS) entry which is preliminary data.</text>
</comment>
<gene>
    <name evidence="2" type="ORF">TorRG33x02_091050</name>
</gene>